<feature type="compositionally biased region" description="Basic and acidic residues" evidence="1">
    <location>
        <begin position="56"/>
        <end position="66"/>
    </location>
</feature>
<reference evidence="2" key="1">
    <citation type="submission" date="2018-11" db="EMBL/GenBank/DDBJ databases">
        <authorList>
            <person name="Alioto T."/>
            <person name="Alioto T."/>
        </authorList>
    </citation>
    <scope>NUCLEOTIDE SEQUENCE</scope>
</reference>
<organism evidence="2 3">
    <name type="scientific">Mytilus galloprovincialis</name>
    <name type="common">Mediterranean mussel</name>
    <dbReference type="NCBI Taxonomy" id="29158"/>
    <lineage>
        <taxon>Eukaryota</taxon>
        <taxon>Metazoa</taxon>
        <taxon>Spiralia</taxon>
        <taxon>Lophotrochozoa</taxon>
        <taxon>Mollusca</taxon>
        <taxon>Bivalvia</taxon>
        <taxon>Autobranchia</taxon>
        <taxon>Pteriomorphia</taxon>
        <taxon>Mytilida</taxon>
        <taxon>Mytiloidea</taxon>
        <taxon>Mytilidae</taxon>
        <taxon>Mytilinae</taxon>
        <taxon>Mytilus</taxon>
    </lineage>
</organism>
<name>A0A8B6BHW9_MYTGA</name>
<sequence>MDRSKESQSRPGSVQRNRIARKQEDAESTIPTGRLSPSLFPKEDRMDLSKQLQSRQESEHNKKLACKREDAENTILLDKMPEELLESSAQVEPIPSQSVANVERTLPKSIANHKNLQLESGLECGLELGDNRNYAKDETQMSVDLIKPFQDQALAWVPPPPPDPPNPP</sequence>
<protein>
    <submittedName>
        <fullName evidence="2">Uncharacterized protein</fullName>
    </submittedName>
</protein>
<evidence type="ECO:0000313" key="2">
    <source>
        <dbReference type="EMBL" id="VDH91071.1"/>
    </source>
</evidence>
<dbReference type="OrthoDB" id="10623911at2759"/>
<gene>
    <name evidence="2" type="ORF">MGAL_10B066595</name>
</gene>
<keyword evidence="3" id="KW-1185">Reference proteome</keyword>
<dbReference type="AlphaFoldDB" id="A0A8B6BHW9"/>
<dbReference type="Proteomes" id="UP000596742">
    <property type="component" value="Unassembled WGS sequence"/>
</dbReference>
<evidence type="ECO:0000313" key="3">
    <source>
        <dbReference type="Proteomes" id="UP000596742"/>
    </source>
</evidence>
<evidence type="ECO:0000256" key="1">
    <source>
        <dbReference type="SAM" id="MobiDB-lite"/>
    </source>
</evidence>
<dbReference type="EMBL" id="UYJE01000195">
    <property type="protein sequence ID" value="VDH91071.1"/>
    <property type="molecule type" value="Genomic_DNA"/>
</dbReference>
<proteinExistence type="predicted"/>
<accession>A0A8B6BHW9</accession>
<comment type="caution">
    <text evidence="2">The sequence shown here is derived from an EMBL/GenBank/DDBJ whole genome shotgun (WGS) entry which is preliminary data.</text>
</comment>
<feature type="region of interest" description="Disordered" evidence="1">
    <location>
        <begin position="1"/>
        <end position="66"/>
    </location>
</feature>